<dbReference type="PANTHER" id="PTHR11932">
    <property type="entry name" value="CULLIN"/>
    <property type="match status" value="1"/>
</dbReference>
<dbReference type="Ensembl" id="ENST00000681333.1">
    <property type="protein sequence ID" value="ENSP00000505739.1"/>
    <property type="gene ID" value="ENSG00000158290.19"/>
</dbReference>
<dbReference type="GO" id="GO:0006511">
    <property type="term" value="P:ubiquitin-dependent protein catabolic process"/>
    <property type="evidence" value="ECO:0007669"/>
    <property type="project" value="InterPro"/>
</dbReference>
<dbReference type="GO" id="GO:0031625">
    <property type="term" value="F:ubiquitin protein ligase binding"/>
    <property type="evidence" value="ECO:0007669"/>
    <property type="project" value="InterPro"/>
</dbReference>
<organism evidence="4 5">
    <name type="scientific">Homo sapiens</name>
    <name type="common">Human</name>
    <dbReference type="NCBI Taxonomy" id="9606"/>
    <lineage>
        <taxon>Eukaryota</taxon>
        <taxon>Metazoa</taxon>
        <taxon>Chordata</taxon>
        <taxon>Craniata</taxon>
        <taxon>Vertebrata</taxon>
        <taxon>Euteleostomi</taxon>
        <taxon>Mammalia</taxon>
        <taxon>Eutheria</taxon>
        <taxon>Euarchontoglires</taxon>
        <taxon>Primates</taxon>
        <taxon>Haplorrhini</taxon>
        <taxon>Catarrhini</taxon>
        <taxon>Hominidae</taxon>
        <taxon>Homo</taxon>
    </lineage>
</organism>
<dbReference type="GeneTree" id="ENSGT00940000155339"/>
<dbReference type="Ensembl" id="ENST00000681333.1">
    <property type="protein sequence ID" value="ENSP00000505739.1"/>
    <property type="gene ID" value="ENSG00000158290.20"/>
</dbReference>
<feature type="region of interest" description="Disordered" evidence="2">
    <location>
        <begin position="1"/>
        <end position="81"/>
    </location>
</feature>
<dbReference type="OrthoDB" id="27073at2759"/>
<evidence type="ECO:0000313" key="4">
    <source>
        <dbReference type="Ensembl" id="ENSP00000505739.1"/>
    </source>
</evidence>
<dbReference type="EMBL" id="AL451005">
    <property type="status" value="NOT_ANNOTATED_CDS"/>
    <property type="molecule type" value="Genomic_DNA"/>
</dbReference>
<dbReference type="OpenTargets" id="ENSG00000158290"/>
<dbReference type="SUPFAM" id="SSF74788">
    <property type="entry name" value="Cullin repeat-like"/>
    <property type="match status" value="1"/>
</dbReference>
<reference evidence="4" key="5">
    <citation type="submission" date="2025-09" db="UniProtKB">
        <authorList>
            <consortium name="Ensembl"/>
        </authorList>
    </citation>
    <scope>IDENTIFICATION</scope>
</reference>
<evidence type="ECO:0000259" key="3">
    <source>
        <dbReference type="Pfam" id="PF00888"/>
    </source>
</evidence>
<gene>
    <name evidence="4" type="primary">CUL4B</name>
</gene>
<accession>A0A7P0T9R8</accession>
<reference evidence="4 5" key="2">
    <citation type="journal article" date="2004" name="Nature">
        <title>Finishing the euchromatic sequence of the human genome.</title>
        <authorList>
            <consortium name="International Human Genome Sequencing Consortium"/>
        </authorList>
    </citation>
    <scope>NUCLEOTIDE SEQUENCE [LARGE SCALE GENOMIC DNA]</scope>
</reference>
<keyword evidence="5" id="KW-1185">Reference proteome</keyword>
<feature type="compositionally biased region" description="Polar residues" evidence="2">
    <location>
        <begin position="24"/>
        <end position="34"/>
    </location>
</feature>
<reference evidence="4 5" key="3">
    <citation type="journal article" date="2005" name="Nature">
        <title>The DNA sequence of the human X chromosome.</title>
        <authorList>
            <person name="Ross M.T."/>
            <person name="Grafham D.V."/>
            <person name="Coffey A.J."/>
            <person name="Scherer S."/>
            <person name="McLay K."/>
            <person name="Muzny D."/>
            <person name="Platzer M."/>
            <person name="Howell G.R."/>
            <person name="Burrows C."/>
            <person name="Bird C.P."/>
            <person name="Frankish A."/>
            <person name="Lovell F.L."/>
            <person name="Howe K.L."/>
            <person name="Ashurst J.L."/>
            <person name="Fulton R.S."/>
            <person name="Sudbrak R."/>
            <person name="Wen G."/>
            <person name="Jones M.C."/>
            <person name="Hurles M.E."/>
            <person name="Andrews T.D."/>
            <person name="Scott C.E."/>
            <person name="Searle S."/>
            <person name="Ramser J."/>
            <person name="Whittaker A."/>
            <person name="Deadman R."/>
            <person name="Carter N.P."/>
            <person name="Hunt S.E."/>
            <person name="Chen R."/>
            <person name="Cree A."/>
            <person name="Gunaratne P."/>
            <person name="Havlak P."/>
            <person name="Hodgson A."/>
            <person name="Metzker M.L."/>
            <person name="Richards S."/>
            <person name="Scott G."/>
            <person name="Steffen D."/>
            <person name="Sodergren E."/>
            <person name="Wheeler D.A."/>
            <person name="Worley K.C."/>
            <person name="Ainscough R."/>
            <person name="Ambrose K.D."/>
            <person name="Ansari-Lari M.A."/>
            <person name="Aradhya S."/>
            <person name="Ashwell R.I."/>
            <person name="Babbage A.K."/>
            <person name="Bagguley C.L."/>
            <person name="Ballabio A."/>
            <person name="Banerjee R."/>
            <person name="Barker G.E."/>
            <person name="Barlow K.F."/>
            <person name="Barrett I.P."/>
            <person name="Bates K.N."/>
            <person name="Beare D.M."/>
            <person name="Beasley H."/>
            <person name="Beasley O."/>
            <person name="Beck A."/>
            <person name="Bethel G."/>
            <person name="Blechschmidt K."/>
            <person name="Brady N."/>
            <person name="Bray-Allen S."/>
            <person name="Bridgeman A.M."/>
            <person name="Brown A.J."/>
            <person name="Brown M.J."/>
            <person name="Bonnin D."/>
            <person name="Bruford E.A."/>
            <person name="Buhay C."/>
            <person name="Burch P."/>
            <person name="Burford D."/>
            <person name="Burgess J."/>
            <person name="Burrill W."/>
            <person name="Burton J."/>
            <person name="Bye J.M."/>
            <person name="Carder C."/>
            <person name="Carrel L."/>
            <person name="Chako J."/>
            <person name="Chapman J.C."/>
            <person name="Chavez D."/>
            <person name="Chen E."/>
            <person name="Chen G."/>
            <person name="Chen Y."/>
            <person name="Chen Z."/>
            <person name="Chinault C."/>
            <person name="Ciccodicola A."/>
            <person name="Clark S.Y."/>
            <person name="Clarke G."/>
            <person name="Clee C.M."/>
            <person name="Clegg S."/>
            <person name="Clerc-Blankenburg K."/>
            <person name="Clifford K."/>
            <person name="Cobley V."/>
            <person name="Cole C.G."/>
            <person name="Conquer J.S."/>
            <person name="Corby N."/>
            <person name="Connor R.E."/>
            <person name="David R."/>
            <person name="Davies J."/>
            <person name="Davis C."/>
            <person name="Davis J."/>
            <person name="Delgado O."/>
            <person name="Deshazo D."/>
            <person name="Dhami P."/>
            <person name="Ding Y."/>
            <person name="Dinh H."/>
            <person name="Dodsworth S."/>
            <person name="Draper H."/>
            <person name="Dugan-Rocha S."/>
            <person name="Dunham A."/>
            <person name="Dunn M."/>
            <person name="Durbin K.J."/>
            <person name="Dutta I."/>
            <person name="Eades T."/>
            <person name="Ellwood M."/>
            <person name="Emery-Cohen A."/>
            <person name="Errington H."/>
            <person name="Evans K.L."/>
            <person name="Faulkner L."/>
            <person name="Francis F."/>
            <person name="Frankland J."/>
            <person name="Fraser A.E."/>
            <person name="Galgoczy P."/>
            <person name="Gilbert J."/>
            <person name="Gill R."/>
            <person name="Glockner G."/>
            <person name="Gregory S.G."/>
            <person name="Gribble S."/>
            <person name="Griffiths C."/>
            <person name="Grocock R."/>
            <person name="Gu Y."/>
            <person name="Gwilliam R."/>
            <person name="Hamilton C."/>
            <person name="Hart E.A."/>
            <person name="Hawes A."/>
            <person name="Heath P.D."/>
            <person name="Heitmann K."/>
            <person name="Hennig S."/>
            <person name="Hernandez J."/>
            <person name="Hinzmann B."/>
            <person name="Ho S."/>
            <person name="Hoffs M."/>
            <person name="Howden P.J."/>
            <person name="Huckle E.J."/>
            <person name="Hume J."/>
            <person name="Hunt P.J."/>
            <person name="Hunt A.R."/>
            <person name="Isherwood J."/>
            <person name="Jacob L."/>
            <person name="Johnson D."/>
            <person name="Jones S."/>
            <person name="de Jong P.J."/>
            <person name="Joseph S.S."/>
            <person name="Keenan S."/>
            <person name="Kelly S."/>
            <person name="Kershaw J.K."/>
            <person name="Khan Z."/>
            <person name="Kioschis P."/>
            <person name="Klages S."/>
            <person name="Knights A.J."/>
            <person name="Kosiura A."/>
            <person name="Kovar-Smith C."/>
            <person name="Laird G.K."/>
            <person name="Langford C."/>
            <person name="Lawlor S."/>
            <person name="Leversha M."/>
            <person name="Lewis L."/>
            <person name="Liu W."/>
            <person name="Lloyd C."/>
            <person name="Lloyd D.M."/>
            <person name="Loulseged H."/>
            <person name="Loveland J.E."/>
            <person name="Lovell J.D."/>
            <person name="Lozado R."/>
            <person name="Lu J."/>
            <person name="Lyne R."/>
            <person name="Ma J."/>
            <person name="Maheshwari M."/>
            <person name="Matthews L.H."/>
            <person name="McDowall J."/>
            <person name="McLaren S."/>
            <person name="McMurray A."/>
            <person name="Meidl P."/>
            <person name="Meitinger T."/>
            <person name="Milne S."/>
            <person name="Miner G."/>
            <person name="Mistry S.L."/>
            <person name="Morgan M."/>
            <person name="Morris S."/>
            <person name="Muller I."/>
            <person name="Mullikin J.C."/>
            <person name="Nguyen N."/>
            <person name="Nordsiek G."/>
            <person name="Nyakatura G."/>
            <person name="O'Dell C.N."/>
            <person name="Okwuonu G."/>
            <person name="Palmer S."/>
            <person name="Pandian R."/>
            <person name="Parker D."/>
            <person name="Parrish J."/>
            <person name="Pasternak S."/>
            <person name="Patel D."/>
            <person name="Pearce A.V."/>
            <person name="Pearson D.M."/>
            <person name="Pelan S.E."/>
            <person name="Perez L."/>
            <person name="Porter K.M."/>
            <person name="Ramsey Y."/>
            <person name="Reichwald K."/>
            <person name="Rhodes S."/>
            <person name="Ridler K.A."/>
            <person name="Schlessinger D."/>
            <person name="Schueler M.G."/>
            <person name="Sehra H.K."/>
            <person name="Shaw-Smith C."/>
            <person name="Shen H."/>
            <person name="Sheridan E.M."/>
            <person name="Shownkeen R."/>
            <person name="Skuce C.D."/>
            <person name="Smith M.L."/>
            <person name="Sotheran E.C."/>
            <person name="Steingruber H.E."/>
            <person name="Steward C.A."/>
            <person name="Storey R."/>
            <person name="Swann R.M."/>
            <person name="Swarbreck D."/>
            <person name="Tabor P.E."/>
            <person name="Taudien S."/>
            <person name="Taylor T."/>
            <person name="Teague B."/>
            <person name="Thomas K."/>
            <person name="Thorpe A."/>
            <person name="Timms K."/>
            <person name="Tracey A."/>
            <person name="Trevanion S."/>
            <person name="Tromans A.C."/>
            <person name="d'Urso M."/>
            <person name="Verduzco D."/>
            <person name="Villasana D."/>
            <person name="Waldron L."/>
            <person name="Wall M."/>
            <person name="Wang Q."/>
            <person name="Warren J."/>
            <person name="Warry G.L."/>
            <person name="Wei X."/>
            <person name="West A."/>
            <person name="Whitehead S.L."/>
            <person name="Whiteley M.N."/>
            <person name="Wilkinson J.E."/>
            <person name="Willey D.L."/>
            <person name="Williams G."/>
            <person name="Williams L."/>
            <person name="Williamson A."/>
            <person name="Williamson H."/>
            <person name="Wilming L."/>
            <person name="Woodmansey R.L."/>
            <person name="Wray P.W."/>
            <person name="Yen J."/>
            <person name="Zhang J."/>
            <person name="Zhou J."/>
            <person name="Zoghbi H."/>
            <person name="Zorilla S."/>
            <person name="Buck D."/>
            <person name="Reinhardt R."/>
            <person name="Poustka A."/>
            <person name="Rosenthal A."/>
            <person name="Lehrach H."/>
            <person name="Meindl A."/>
            <person name="Minx P.J."/>
            <person name="Hillier L.W."/>
            <person name="Willard H.F."/>
            <person name="Wilson R.K."/>
            <person name="Waterston R.H."/>
            <person name="Rice C.M."/>
            <person name="Vaudin M."/>
            <person name="Coulson A."/>
            <person name="Nelson D.L."/>
            <person name="Weinstock G."/>
            <person name="Sulston J.E."/>
            <person name="Durbin R."/>
            <person name="Hubbard T."/>
            <person name="Gibbs R.A."/>
            <person name="Beck S."/>
            <person name="Rogers J."/>
            <person name="Bentley D.R."/>
        </authorList>
    </citation>
    <scope>NUCLEOTIDE SEQUENCE [LARGE SCALE GENOMIC DNA]</scope>
</reference>
<dbReference type="SMR" id="A0A7P0T9R8"/>
<dbReference type="EMBL" id="AC011890">
    <property type="status" value="NOT_ANNOTATED_CDS"/>
    <property type="molecule type" value="Genomic_DNA"/>
</dbReference>
<sequence>MFPTGFSSPSPSAAAAAQEVRSATDGNTSTTPPTSAKKRKLNSSSSSSSNSSNEREDFDSTSSSSSTPPLQPRDSASPSTSSFCLGVSVAASSHVPIQKKLRFEDTLEFVGFDAKMAEESSSSSSSSSPTAATSQQQQLKNKSILISSVASVHHANGLAKSSTTVSSFANSKPGSAKKLVIKNFKDKPKLPENYTDETWQKLKEAVEAIQNSTSIKYNLEELYQAVENLCSYKISANLYKQLRQICEDHIKAQIHQFREDSLDSVLFLKKIDRCWQNHCRQMIMIRSIFLFLDRTYVLQNSMLPSIWDMGLELFRAHIISDQKVQNKTIDGILLLIERERNGEAIDRSLLRSLLSMLSDLQIYQDSFEQRFLEETNRLYAAEGQKLMQEREARILDHKLYL</sequence>
<dbReference type="InterPro" id="IPR001373">
    <property type="entry name" value="Cullin_N"/>
</dbReference>
<feature type="domain" description="Cullin N-terminal" evidence="3">
    <location>
        <begin position="199"/>
        <end position="390"/>
    </location>
</feature>
<dbReference type="FunFam" id="1.20.1310.10:FF:000059">
    <property type="entry name" value="Cullin-4B"/>
    <property type="match status" value="1"/>
</dbReference>
<reference evidence="4 5" key="1">
    <citation type="journal article" date="2001" name="Nature">
        <title>Initial sequencing and analysis of the human genome.</title>
        <authorList>
            <consortium name="International Human Genome Sequencing Consortium"/>
            <person name="Lander E.S."/>
            <person name="Linton L.M."/>
            <person name="Birren B."/>
            <person name="Nusbaum C."/>
            <person name="Zody M.C."/>
            <person name="Baldwin J."/>
            <person name="Devon K."/>
            <person name="Dewar K."/>
            <person name="Doyle M."/>
            <person name="FitzHugh W."/>
            <person name="Funke R."/>
            <person name="Gage D."/>
            <person name="Harris K."/>
            <person name="Heaford A."/>
            <person name="Howland J."/>
            <person name="Kann L."/>
            <person name="Lehoczky J."/>
            <person name="LeVine R."/>
            <person name="McEwan P."/>
            <person name="McKernan K."/>
            <person name="Meldrim J."/>
            <person name="Mesirov J.P."/>
            <person name="Miranda C."/>
            <person name="Morris W."/>
            <person name="Naylor J."/>
            <person name="Raymond C."/>
            <person name="Rosetti M."/>
            <person name="Santos R."/>
            <person name="Sheridan A."/>
            <person name="Sougnez C."/>
            <person name="Stange-Thomann N."/>
            <person name="Stojanovic N."/>
            <person name="Subramanian A."/>
            <person name="Wyman D."/>
            <person name="Rogers J."/>
            <person name="Sulston J."/>
            <person name="Ainscough R."/>
            <person name="Beck S."/>
            <person name="Bentley D."/>
            <person name="Burton J."/>
            <person name="Clee C."/>
            <person name="Carter N."/>
            <person name="Coulson A."/>
            <person name="Deadman R."/>
            <person name="Deloukas P."/>
            <person name="Dunham A."/>
            <person name="Dunham I."/>
            <person name="Durbin R."/>
            <person name="French L."/>
            <person name="Grafham D."/>
            <person name="Gregory S."/>
            <person name="Hubbard T."/>
            <person name="Humphray S."/>
            <person name="Hunt A."/>
            <person name="Jones M."/>
            <person name="Lloyd C."/>
            <person name="McMurray A."/>
            <person name="Matthews L."/>
            <person name="Mercer S."/>
            <person name="Milne S."/>
            <person name="Mullikin J.C."/>
            <person name="Mungall A."/>
            <person name="Plumb R."/>
            <person name="Ross M."/>
            <person name="Shownkeen R."/>
            <person name="Sims S."/>
            <person name="Waterston R.H."/>
            <person name="Wilson R.K."/>
            <person name="Hillier L.W."/>
            <person name="McPherson J.D."/>
            <person name="Marra M.A."/>
            <person name="Mardis E.R."/>
            <person name="Fulton L.A."/>
            <person name="Chinwalla A.T."/>
            <person name="Pepin K.H."/>
            <person name="Gish W.R."/>
            <person name="Chissoe S.L."/>
            <person name="Wendl M.C."/>
            <person name="Delehaunty K.D."/>
            <person name="Miner T.L."/>
            <person name="Delehaunty A."/>
            <person name="Kramer J.B."/>
            <person name="Cook L.L."/>
            <person name="Fulton R.S."/>
            <person name="Johnson D.L."/>
            <person name="Minx P.J."/>
            <person name="Clifton S.W."/>
            <person name="Hawkins T."/>
            <person name="Branscomb E."/>
            <person name="Predki P."/>
            <person name="Richardson P."/>
            <person name="Wenning S."/>
            <person name="Slezak T."/>
            <person name="Doggett N."/>
            <person name="Cheng J.F."/>
            <person name="Olsen A."/>
            <person name="Lucas S."/>
            <person name="Elkin C."/>
            <person name="Uberbacher E."/>
            <person name="Frazier M."/>
            <person name="Gibbs R.A."/>
            <person name="Muzny D.M."/>
            <person name="Scherer S.E."/>
            <person name="Bouck J.B."/>
            <person name="Sodergren E.J."/>
            <person name="Worley K.C."/>
            <person name="Rives C.M."/>
            <person name="Gorrell J.H."/>
            <person name="Metzker M.L."/>
            <person name="Naylor S.L."/>
            <person name="Kucherlapati R.S."/>
            <person name="Nelson D.L."/>
            <person name="Weinstock G.M."/>
            <person name="Sakaki Y."/>
            <person name="Fujiyama A."/>
            <person name="Hattori M."/>
            <person name="Yada T."/>
            <person name="Toyoda A."/>
            <person name="Itoh T."/>
            <person name="Kawagoe C."/>
            <person name="Watanabe H."/>
            <person name="Totoki Y."/>
            <person name="Taylor T."/>
            <person name="Weissenbach J."/>
            <person name="Heilig R."/>
            <person name="Saurin W."/>
            <person name="Artiguenave F."/>
            <person name="Brottier P."/>
            <person name="Bruls T."/>
            <person name="Pelletier E."/>
            <person name="Robert C."/>
            <person name="Wincker P."/>
            <person name="Smith D.R."/>
            <person name="Doucette-Stamm L."/>
            <person name="Rubenfield M."/>
            <person name="Weinstock K."/>
            <person name="Lee H.M."/>
            <person name="Dubois J."/>
            <person name="Rosenthal A."/>
            <person name="Platzer M."/>
            <person name="Nyakatura G."/>
            <person name="Taudien S."/>
            <person name="Rump A."/>
            <person name="Yang H."/>
            <person name="Yu J."/>
            <person name="Wang J."/>
            <person name="Huang G."/>
            <person name="Gu J."/>
            <person name="Hood L."/>
            <person name="Rowen L."/>
            <person name="Madan A."/>
            <person name="Qin S."/>
            <person name="Davis R.W."/>
            <person name="Federspiel N.A."/>
            <person name="Abola A.P."/>
            <person name="Proctor M.J."/>
            <person name="Myers R.M."/>
            <person name="Schmutz J."/>
            <person name="Dickson M."/>
            <person name="Grimwood J."/>
            <person name="Cox D.R."/>
            <person name="Olson M.V."/>
            <person name="Kaul R."/>
            <person name="Raymond C."/>
            <person name="Shimizu N."/>
            <person name="Kawasaki K."/>
            <person name="Minoshima S."/>
            <person name="Evans G.A."/>
            <person name="Athanasiou M."/>
            <person name="Schultz R."/>
            <person name="Roe B.A."/>
            <person name="Chen F."/>
            <person name="Pan H."/>
            <person name="Ramser J."/>
            <person name="Lehrach H."/>
            <person name="Reinhardt R."/>
            <person name="McCombie W.R."/>
            <person name="de la Bastide M."/>
            <person name="Dedhia N."/>
            <person name="Blocker H."/>
            <person name="Hornischer K."/>
            <person name="Nordsiek G."/>
            <person name="Agarwala R."/>
            <person name="Aravind L."/>
            <person name="Bailey J.A."/>
            <person name="Bateman A."/>
            <person name="Batzoglou S."/>
            <person name="Birney E."/>
            <person name="Bork P."/>
            <person name="Brown D.G."/>
            <person name="Burge C.B."/>
            <person name="Cerutti L."/>
            <person name="Chen H.C."/>
            <person name="Church D."/>
            <person name="Clamp M."/>
            <person name="Copley R.R."/>
            <person name="Doerks T."/>
            <person name="Eddy S.R."/>
            <person name="Eichler E.E."/>
            <person name="Furey T.S."/>
            <person name="Galagan J."/>
            <person name="Gilbert J.G."/>
            <person name="Harmon C."/>
            <person name="Hayashizaki Y."/>
            <person name="Haussler D."/>
            <person name="Hermjakob H."/>
            <person name="Hokamp K."/>
            <person name="Jang W."/>
            <person name="Johnson L.S."/>
            <person name="Jones T.A."/>
            <person name="Kasif S."/>
            <person name="Kaspryzk A."/>
            <person name="Kennedy S."/>
            <person name="Kent W.J."/>
            <person name="Kitts P."/>
            <person name="Koonin E.V."/>
            <person name="Korf I."/>
            <person name="Kulp D."/>
            <person name="Lancet D."/>
            <person name="Lowe T.M."/>
            <person name="McLysaght A."/>
            <person name="Mikkelsen T."/>
            <person name="Moran J.V."/>
            <person name="Mulder N."/>
            <person name="Pollara V.J."/>
            <person name="Ponting C.P."/>
            <person name="Schuler G."/>
            <person name="Schultz J."/>
            <person name="Slater G."/>
            <person name="Smit A.F."/>
            <person name="Stupka E."/>
            <person name="Szustakowski J."/>
            <person name="Thierry-Mieg D."/>
            <person name="Thierry-Mieg J."/>
            <person name="Wagner L."/>
            <person name="Wallis J."/>
            <person name="Wheeler R."/>
            <person name="Williams A."/>
            <person name="Wolf Y.I."/>
            <person name="Wolfe K.H."/>
            <person name="Yang S.P."/>
            <person name="Yeh R.F."/>
            <person name="Collins F."/>
            <person name="Guyer M.S."/>
            <person name="Peterson J."/>
            <person name="Felsenfeld A."/>
            <person name="Wetterstrand K.A."/>
            <person name="Patrinos A."/>
            <person name="Morgan M.J."/>
            <person name="de Jong P."/>
            <person name="Catanese J.J."/>
            <person name="Osoegawa K."/>
            <person name="Shizuya H."/>
            <person name="Choi S."/>
            <person name="Chen Y.J."/>
        </authorList>
    </citation>
    <scope>NUCLEOTIDE SEQUENCE [LARGE SCALE GENOMIC DNA]</scope>
</reference>
<dbReference type="InterPro" id="IPR045093">
    <property type="entry name" value="Cullin"/>
</dbReference>
<evidence type="ECO:0007829" key="7">
    <source>
        <dbReference type="ProteomicsDB" id="A0A7P0T9R8"/>
    </source>
</evidence>
<evidence type="ECO:0000256" key="1">
    <source>
        <dbReference type="ARBA" id="ARBA00006019"/>
    </source>
</evidence>
<feature type="compositionally biased region" description="Low complexity" evidence="2">
    <location>
        <begin position="42"/>
        <end position="52"/>
    </location>
</feature>
<feature type="compositionally biased region" description="Low complexity" evidence="2">
    <location>
        <begin position="7"/>
        <end position="17"/>
    </location>
</feature>
<evidence type="ECO:0000256" key="2">
    <source>
        <dbReference type="SAM" id="MobiDB-lite"/>
    </source>
</evidence>
<evidence type="ECO:0007829" key="6">
    <source>
        <dbReference type="PeptideAtlas" id="A0A7P0T9R8"/>
    </source>
</evidence>
<proteinExistence type="evidence at protein level"/>
<evidence type="ECO:0000313" key="5">
    <source>
        <dbReference type="Proteomes" id="UP000005640"/>
    </source>
</evidence>
<name>A0A7P0T9R8_HUMAN</name>
<dbReference type="EMBL" id="AC002476">
    <property type="status" value="NOT_ANNOTATED_CDS"/>
    <property type="molecule type" value="Genomic_DNA"/>
</dbReference>
<keyword evidence="6 7" id="KW-1267">Proteomics identification</keyword>
<dbReference type="Pfam" id="PF00888">
    <property type="entry name" value="Cullin"/>
    <property type="match status" value="1"/>
</dbReference>
<dbReference type="HGNC" id="HGNC:2555">
    <property type="gene designation" value="CUL4B"/>
</dbReference>
<dbReference type="InterPro" id="IPR016159">
    <property type="entry name" value="Cullin_repeat-like_dom_sf"/>
</dbReference>
<dbReference type="Bgee" id="ENSG00000158290">
    <property type="expression patterns" value="Expressed in sperm and 207 other cell types or tissues"/>
</dbReference>
<comment type="similarity">
    <text evidence="1">Belongs to the cullin family.</text>
</comment>
<dbReference type="Proteomes" id="UP000005640">
    <property type="component" value="Chromosome X"/>
</dbReference>
<dbReference type="AlphaFoldDB" id="A0A7P0T9R8"/>
<protein>
    <submittedName>
        <fullName evidence="4">Cullin 4B</fullName>
    </submittedName>
</protein>
<reference evidence="4" key="4">
    <citation type="submission" date="2025-08" db="UniProtKB">
        <authorList>
            <consortium name="Ensembl"/>
        </authorList>
    </citation>
    <scope>IDENTIFICATION</scope>
</reference>
<dbReference type="Gene3D" id="1.20.1310.10">
    <property type="entry name" value="Cullin Repeats"/>
    <property type="match status" value="2"/>
</dbReference>